<feature type="transmembrane region" description="Helical" evidence="7">
    <location>
        <begin position="467"/>
        <end position="487"/>
    </location>
</feature>
<feature type="transmembrane region" description="Helical" evidence="7">
    <location>
        <begin position="531"/>
        <end position="553"/>
    </location>
</feature>
<dbReference type="Proteomes" id="UP000009328">
    <property type="component" value="Unassembled WGS sequence"/>
</dbReference>
<sequence length="578" mass="64285">MGLFNKKQSQVKEEVHELSSTEKSQDLKTNFQSTNDLVSSNEEIIDLDQSSYVNSENYSHDVQYPLESYLYYAILERRKEFQERKSSTVDRLLAKIDVDDSAHEERIPLDAAPPKNNAERVAKMASWWSVFYLITSDILGPSSSPYAFSTLGYGKGTIIFLVFYGAAVYCGMLIWRQFMDLNSEVHPVRTFADLAFRIWGRAGKILVMLMHAIYLILAVSLLILGSAQGLSQIIKDKFCFIALAVFFMLAGILLGQIRTLKLYSILSSGSVYATITLCILTMGGAAHSAPNFSAAFKTNDVVKGPVETKAFIGGGTMEHQLVGVMNIIYAYAGSIMFPEILAEMQRPWDFWKGAFLAQTLIFIAYLFFGVFVYCFQGQFTINPAHQGITIYGLQTACNIISIITGMIAAGLYMHVGLKSMYKNIVVDIFKGPNIDVRNGKYMWAIFAIGYWIVSFIISAAVPQLSNIAAISAAACALQFTYSFPALMTATLQIRKDSLLGDGLFDPKTDRCERSDSWKDFSRWKRGFFKQWHWNTFNIILGLASLSLAGLGLWSSIESIISTFKSAGAPSSFSCSAPV</sequence>
<evidence type="ECO:0000313" key="9">
    <source>
        <dbReference type="EMBL" id="CCH41980.1"/>
    </source>
</evidence>
<dbReference type="PANTHER" id="PTHR22950">
    <property type="entry name" value="AMINO ACID TRANSPORTER"/>
    <property type="match status" value="1"/>
</dbReference>
<evidence type="ECO:0000256" key="3">
    <source>
        <dbReference type="ARBA" id="ARBA00022692"/>
    </source>
</evidence>
<evidence type="ECO:0000256" key="1">
    <source>
        <dbReference type="ARBA" id="ARBA00004128"/>
    </source>
</evidence>
<keyword evidence="10" id="KW-1185">Reference proteome</keyword>
<dbReference type="AlphaFoldDB" id="K0KAH6"/>
<keyword evidence="4 7" id="KW-1133">Transmembrane helix</keyword>
<evidence type="ECO:0000256" key="6">
    <source>
        <dbReference type="SAM" id="MobiDB-lite"/>
    </source>
</evidence>
<dbReference type="GO" id="GO:0015179">
    <property type="term" value="F:L-amino acid transmembrane transporter activity"/>
    <property type="evidence" value="ECO:0007669"/>
    <property type="project" value="TreeGrafter"/>
</dbReference>
<feature type="transmembrane region" description="Helical" evidence="7">
    <location>
        <begin position="321"/>
        <end position="342"/>
    </location>
</feature>
<feature type="transmembrane region" description="Helical" evidence="7">
    <location>
        <begin position="125"/>
        <end position="144"/>
    </location>
</feature>
<dbReference type="HOGENOM" id="CLU_016053_1_0_1"/>
<comment type="caution">
    <text evidence="9">The sequence shown here is derived from an EMBL/GenBank/DDBJ whole genome shotgun (WGS) entry which is preliminary data.</text>
</comment>
<feature type="transmembrane region" description="Helical" evidence="7">
    <location>
        <begin position="354"/>
        <end position="376"/>
    </location>
</feature>
<evidence type="ECO:0000313" key="10">
    <source>
        <dbReference type="Proteomes" id="UP000009328"/>
    </source>
</evidence>
<evidence type="ECO:0000256" key="4">
    <source>
        <dbReference type="ARBA" id="ARBA00022989"/>
    </source>
</evidence>
<feature type="compositionally biased region" description="Basic and acidic residues" evidence="6">
    <location>
        <begin position="10"/>
        <end position="26"/>
    </location>
</feature>
<dbReference type="STRING" id="1206466.K0KAH6"/>
<accession>K0KAH6</accession>
<keyword evidence="5 7" id="KW-0472">Membrane</keyword>
<comment type="subcellular location">
    <subcellularLocation>
        <location evidence="1">Vacuole membrane</location>
        <topology evidence="1">Multi-pass membrane protein</topology>
    </subcellularLocation>
</comment>
<feature type="transmembrane region" description="Helical" evidence="7">
    <location>
        <begin position="205"/>
        <end position="226"/>
    </location>
</feature>
<feature type="transmembrane region" description="Helical" evidence="7">
    <location>
        <begin position="388"/>
        <end position="412"/>
    </location>
</feature>
<feature type="transmembrane region" description="Helical" evidence="7">
    <location>
        <begin position="238"/>
        <end position="255"/>
    </location>
</feature>
<evidence type="ECO:0000259" key="8">
    <source>
        <dbReference type="Pfam" id="PF01490"/>
    </source>
</evidence>
<evidence type="ECO:0000256" key="2">
    <source>
        <dbReference type="ARBA" id="ARBA00008066"/>
    </source>
</evidence>
<dbReference type="Pfam" id="PF01490">
    <property type="entry name" value="Aa_trans"/>
    <property type="match status" value="1"/>
</dbReference>
<evidence type="ECO:0000256" key="7">
    <source>
        <dbReference type="SAM" id="Phobius"/>
    </source>
</evidence>
<dbReference type="EMBL" id="CAIF01000031">
    <property type="protein sequence ID" value="CCH41980.1"/>
    <property type="molecule type" value="Genomic_DNA"/>
</dbReference>
<feature type="transmembrane region" description="Helical" evidence="7">
    <location>
        <begin position="156"/>
        <end position="175"/>
    </location>
</feature>
<gene>
    <name evidence="9" type="ORF">BN7_1519</name>
</gene>
<comment type="similarity">
    <text evidence="2">Belongs to the amino acid/polyamine transporter 2 family.</text>
</comment>
<feature type="domain" description="Amino acid transporter transmembrane" evidence="8">
    <location>
        <begin position="125"/>
        <end position="491"/>
    </location>
</feature>
<keyword evidence="3 7" id="KW-0812">Transmembrane</keyword>
<protein>
    <submittedName>
        <fullName evidence="9">N amino acid transport system protein</fullName>
    </submittedName>
</protein>
<evidence type="ECO:0000256" key="5">
    <source>
        <dbReference type="ARBA" id="ARBA00023136"/>
    </source>
</evidence>
<name>K0KAH6_WICCF</name>
<dbReference type="PANTHER" id="PTHR22950:SF461">
    <property type="entry name" value="AMINO ACID TRANSPORTER TRANSMEMBRANE DOMAIN-CONTAINING PROTEIN"/>
    <property type="match status" value="1"/>
</dbReference>
<dbReference type="InParanoid" id="K0KAH6"/>
<dbReference type="GO" id="GO:0005774">
    <property type="term" value="C:vacuolar membrane"/>
    <property type="evidence" value="ECO:0007669"/>
    <property type="project" value="UniProtKB-SubCell"/>
</dbReference>
<feature type="transmembrane region" description="Helical" evidence="7">
    <location>
        <begin position="262"/>
        <end position="286"/>
    </location>
</feature>
<proteinExistence type="inferred from homology"/>
<organism evidence="9 10">
    <name type="scientific">Wickerhamomyces ciferrii (strain ATCC 14091 / BCRC 22168 / CBS 111 / JCM 3599 / NBRC 0793 / NRRL Y-1031 F-60-10)</name>
    <name type="common">Yeast</name>
    <name type="synonym">Pichia ciferrii</name>
    <dbReference type="NCBI Taxonomy" id="1206466"/>
    <lineage>
        <taxon>Eukaryota</taxon>
        <taxon>Fungi</taxon>
        <taxon>Dikarya</taxon>
        <taxon>Ascomycota</taxon>
        <taxon>Saccharomycotina</taxon>
        <taxon>Saccharomycetes</taxon>
        <taxon>Phaffomycetales</taxon>
        <taxon>Wickerhamomycetaceae</taxon>
        <taxon>Wickerhamomyces</taxon>
    </lineage>
</organism>
<feature type="region of interest" description="Disordered" evidence="6">
    <location>
        <begin position="1"/>
        <end position="30"/>
    </location>
</feature>
<reference evidence="9 10" key="1">
    <citation type="journal article" date="2012" name="Eukaryot. Cell">
        <title>Draft genome sequence of Wickerhamomyces ciferrii NRRL Y-1031 F-60-10.</title>
        <authorList>
            <person name="Schneider J."/>
            <person name="Andrea H."/>
            <person name="Blom J."/>
            <person name="Jaenicke S."/>
            <person name="Ruckert C."/>
            <person name="Schorsch C."/>
            <person name="Szczepanowski R."/>
            <person name="Farwick M."/>
            <person name="Goesmann A."/>
            <person name="Puhler A."/>
            <person name="Schaffer S."/>
            <person name="Tauch A."/>
            <person name="Kohler T."/>
            <person name="Brinkrolf K."/>
        </authorList>
    </citation>
    <scope>NUCLEOTIDE SEQUENCE [LARGE SCALE GENOMIC DNA]</scope>
    <source>
        <strain evidence="10">ATCC 14091 / BCRC 22168 / CBS 111 / JCM 3599 / NBRC 0793 / NRRL Y-1031 F-60-10</strain>
    </source>
</reference>
<dbReference type="eggNOG" id="ENOG502QURM">
    <property type="taxonomic scope" value="Eukaryota"/>
</dbReference>
<dbReference type="InterPro" id="IPR013057">
    <property type="entry name" value="AA_transpt_TM"/>
</dbReference>
<feature type="transmembrane region" description="Helical" evidence="7">
    <location>
        <begin position="441"/>
        <end position="461"/>
    </location>
</feature>